<comment type="caution">
    <text evidence="1">The sequence shown here is derived from an EMBL/GenBank/DDBJ whole genome shotgun (WGS) entry which is preliminary data.</text>
</comment>
<organism evidence="1 2">
    <name type="scientific">Chryseobacterium geocarposphaerae</name>
    <dbReference type="NCBI Taxonomy" id="1416776"/>
    <lineage>
        <taxon>Bacteria</taxon>
        <taxon>Pseudomonadati</taxon>
        <taxon>Bacteroidota</taxon>
        <taxon>Flavobacteriia</taxon>
        <taxon>Flavobacteriales</taxon>
        <taxon>Weeksellaceae</taxon>
        <taxon>Chryseobacterium group</taxon>
        <taxon>Chryseobacterium</taxon>
    </lineage>
</organism>
<sequence>MILKVLRMLHNAIAGKSFGELVRYSEDVFFFLMKRIIRFLFFDAKF</sequence>
<reference evidence="1 2" key="1">
    <citation type="submission" date="2017-11" db="EMBL/GenBank/DDBJ databases">
        <title>Genomic Encyclopedia of Archaeal and Bacterial Type Strains, Phase II (KMG-II): From Individual Species to Whole Genera.</title>
        <authorList>
            <person name="Goeker M."/>
        </authorList>
    </citation>
    <scope>NUCLEOTIDE SEQUENCE [LARGE SCALE GENOMIC DNA]</scope>
    <source>
        <strain evidence="1 2">DSM 27617</strain>
    </source>
</reference>
<proteinExistence type="predicted"/>
<name>A0A2M9C870_9FLAO</name>
<dbReference type="AlphaFoldDB" id="A0A2M9C870"/>
<evidence type="ECO:0000313" key="2">
    <source>
        <dbReference type="Proteomes" id="UP000228740"/>
    </source>
</evidence>
<dbReference type="Proteomes" id="UP000228740">
    <property type="component" value="Unassembled WGS sequence"/>
</dbReference>
<protein>
    <submittedName>
        <fullName evidence="1">Uncharacterized protein</fullName>
    </submittedName>
</protein>
<dbReference type="EMBL" id="PGFD01000001">
    <property type="protein sequence ID" value="PJJ67048.1"/>
    <property type="molecule type" value="Genomic_DNA"/>
</dbReference>
<gene>
    <name evidence="1" type="ORF">CLV73_1044</name>
</gene>
<accession>A0A2M9C870</accession>
<keyword evidence="2" id="KW-1185">Reference proteome</keyword>
<evidence type="ECO:0000313" key="1">
    <source>
        <dbReference type="EMBL" id="PJJ67048.1"/>
    </source>
</evidence>